<dbReference type="InterPro" id="IPR011701">
    <property type="entry name" value="MFS"/>
</dbReference>
<evidence type="ECO:0000256" key="6">
    <source>
        <dbReference type="SAM" id="Phobius"/>
    </source>
</evidence>
<dbReference type="EMBL" id="JAKGSI010000002">
    <property type="protein sequence ID" value="MCF4006326.1"/>
    <property type="molecule type" value="Genomic_DNA"/>
</dbReference>
<dbReference type="GO" id="GO:0005886">
    <property type="term" value="C:plasma membrane"/>
    <property type="evidence" value="ECO:0007669"/>
    <property type="project" value="UniProtKB-SubCell"/>
</dbReference>
<dbReference type="PANTHER" id="PTHR23531">
    <property type="entry name" value="QUINOLENE RESISTANCE PROTEIN NORA"/>
    <property type="match status" value="1"/>
</dbReference>
<dbReference type="SUPFAM" id="SSF103473">
    <property type="entry name" value="MFS general substrate transporter"/>
    <property type="match status" value="1"/>
</dbReference>
<feature type="transmembrane region" description="Helical" evidence="6">
    <location>
        <begin position="56"/>
        <end position="76"/>
    </location>
</feature>
<dbReference type="CDD" id="cd17489">
    <property type="entry name" value="MFS_YfcJ_like"/>
    <property type="match status" value="1"/>
</dbReference>
<feature type="transmembrane region" description="Helical" evidence="6">
    <location>
        <begin position="292"/>
        <end position="313"/>
    </location>
</feature>
<reference evidence="8" key="1">
    <citation type="submission" date="2022-01" db="EMBL/GenBank/DDBJ databases">
        <title>Corynebacterium sp. nov isolated from isolated from the feces of the greater white-fronted geese (Anser albifrons) at Poyang Lake, PR China.</title>
        <authorList>
            <person name="Liu Q."/>
        </authorList>
    </citation>
    <scope>NUCLEOTIDE SEQUENCE</scope>
    <source>
        <strain evidence="8">JCM 32435</strain>
    </source>
</reference>
<dbReference type="PANTHER" id="PTHR23531:SF1">
    <property type="entry name" value="QUINOLENE RESISTANCE PROTEIN NORA"/>
    <property type="match status" value="1"/>
</dbReference>
<keyword evidence="9" id="KW-1185">Reference proteome</keyword>
<evidence type="ECO:0000256" key="2">
    <source>
        <dbReference type="ARBA" id="ARBA00022692"/>
    </source>
</evidence>
<evidence type="ECO:0000313" key="8">
    <source>
        <dbReference type="EMBL" id="MCF4006326.1"/>
    </source>
</evidence>
<evidence type="ECO:0000256" key="3">
    <source>
        <dbReference type="ARBA" id="ARBA00022989"/>
    </source>
</evidence>
<dbReference type="Proteomes" id="UP001139336">
    <property type="component" value="Unassembled WGS sequence"/>
</dbReference>
<organism evidence="8 9">
    <name type="scientific">Corynebacterium uropygiale</name>
    <dbReference type="NCBI Taxonomy" id="1775911"/>
    <lineage>
        <taxon>Bacteria</taxon>
        <taxon>Bacillati</taxon>
        <taxon>Actinomycetota</taxon>
        <taxon>Actinomycetes</taxon>
        <taxon>Mycobacteriales</taxon>
        <taxon>Corynebacteriaceae</taxon>
        <taxon>Corynebacterium</taxon>
    </lineage>
</organism>
<dbReference type="GO" id="GO:0022857">
    <property type="term" value="F:transmembrane transporter activity"/>
    <property type="evidence" value="ECO:0007669"/>
    <property type="project" value="InterPro"/>
</dbReference>
<dbReference type="Gene3D" id="1.20.1250.20">
    <property type="entry name" value="MFS general substrate transporter like domains"/>
    <property type="match status" value="2"/>
</dbReference>
<feature type="transmembrane region" description="Helical" evidence="6">
    <location>
        <begin position="319"/>
        <end position="338"/>
    </location>
</feature>
<dbReference type="RefSeq" id="WP_236118135.1">
    <property type="nucleotide sequence ID" value="NZ_JAKGSI010000002.1"/>
</dbReference>
<name>A0A9X1QNQ5_9CORY</name>
<feature type="transmembrane region" description="Helical" evidence="6">
    <location>
        <begin position="149"/>
        <end position="169"/>
    </location>
</feature>
<feature type="transmembrane region" description="Helical" evidence="6">
    <location>
        <begin position="230"/>
        <end position="251"/>
    </location>
</feature>
<feature type="region of interest" description="Disordered" evidence="5">
    <location>
        <begin position="454"/>
        <end position="477"/>
    </location>
</feature>
<feature type="transmembrane region" description="Helical" evidence="6">
    <location>
        <begin position="110"/>
        <end position="129"/>
    </location>
</feature>
<evidence type="ECO:0000256" key="5">
    <source>
        <dbReference type="SAM" id="MobiDB-lite"/>
    </source>
</evidence>
<feature type="transmembrane region" description="Helical" evidence="6">
    <location>
        <begin position="83"/>
        <end position="104"/>
    </location>
</feature>
<evidence type="ECO:0000256" key="4">
    <source>
        <dbReference type="ARBA" id="ARBA00023136"/>
    </source>
</evidence>
<protein>
    <submittedName>
        <fullName evidence="8">MFS transporter</fullName>
    </submittedName>
</protein>
<feature type="transmembrane region" description="Helical" evidence="6">
    <location>
        <begin position="257"/>
        <end position="280"/>
    </location>
</feature>
<keyword evidence="3 6" id="KW-1133">Transmembrane helix</keyword>
<keyword evidence="4 6" id="KW-0472">Membrane</keyword>
<comment type="caution">
    <text evidence="8">The sequence shown here is derived from an EMBL/GenBank/DDBJ whole genome shotgun (WGS) entry which is preliminary data.</text>
</comment>
<dbReference type="Pfam" id="PF07690">
    <property type="entry name" value="MFS_1"/>
    <property type="match status" value="1"/>
</dbReference>
<feature type="transmembrane region" description="Helical" evidence="6">
    <location>
        <begin position="21"/>
        <end position="44"/>
    </location>
</feature>
<feature type="transmembrane region" description="Helical" evidence="6">
    <location>
        <begin position="388"/>
        <end position="408"/>
    </location>
</feature>
<feature type="domain" description="Major facilitator superfamily (MFS) profile" evidence="7">
    <location>
        <begin position="21"/>
        <end position="404"/>
    </location>
</feature>
<dbReference type="InterPro" id="IPR052714">
    <property type="entry name" value="MFS_Exporter"/>
</dbReference>
<keyword evidence="2 6" id="KW-0812">Transmembrane</keyword>
<dbReference type="InterPro" id="IPR020846">
    <property type="entry name" value="MFS_dom"/>
</dbReference>
<proteinExistence type="predicted"/>
<dbReference type="InterPro" id="IPR036259">
    <property type="entry name" value="MFS_trans_sf"/>
</dbReference>
<dbReference type="PROSITE" id="PS50850">
    <property type="entry name" value="MFS"/>
    <property type="match status" value="1"/>
</dbReference>
<sequence>MATRDLPSASLDDATSVWECPGFVATLIAVAGAFGSYALLLPVIPKAVVDGGGSSSLAGASTGAFMLATVLTQMVTPKMLRAVGYNPVMVGSAFMLGVPALGHLLGMDPWIVLLFSALRGMGFGALTVAQSALSAELVPVKFLGKSTGLLGISIGLSQMFFLPVGLSVSREWGYSWVYIIAAGVALVAALMCAAIPRLRPAPVVETSQYEYPEEQGTPVTATWKLITVPALAVTSLSMTFGAVSSFLPLAVEEVDPVLGPAIAGIILAIVSGAMMVFRYVSGWIADRKGMPGATMIPAQIAAFVGTALMAAVIEWSWSVWFLVVAGILFGGAFGMVQNESLLSMFFRLPRSRVSDASTYWNMSYDAGTGIGSTLLGAVAGVFFYSGAFAAGSIFIAGGLLMTVADHVIGRHRITEHSNMRARLRQVPVARQAVYQARRVRRVATRPVEVTKLVMRRPPRPGWKRREEPPATDQSAGS</sequence>
<evidence type="ECO:0000259" key="7">
    <source>
        <dbReference type="PROSITE" id="PS50850"/>
    </source>
</evidence>
<feature type="transmembrane region" description="Helical" evidence="6">
    <location>
        <begin position="175"/>
        <end position="195"/>
    </location>
</feature>
<evidence type="ECO:0000313" key="9">
    <source>
        <dbReference type="Proteomes" id="UP001139336"/>
    </source>
</evidence>
<comment type="subcellular location">
    <subcellularLocation>
        <location evidence="1">Cell membrane</location>
        <topology evidence="1">Multi-pass membrane protein</topology>
    </subcellularLocation>
</comment>
<evidence type="ECO:0000256" key="1">
    <source>
        <dbReference type="ARBA" id="ARBA00004651"/>
    </source>
</evidence>
<dbReference type="AlphaFoldDB" id="A0A9X1QNQ5"/>
<accession>A0A9X1QNQ5</accession>
<gene>
    <name evidence="8" type="ORF">L1O03_03915</name>
</gene>